<dbReference type="EMBL" id="VCGU01000007">
    <property type="protein sequence ID" value="TRY74023.1"/>
    <property type="molecule type" value="Genomic_DNA"/>
</dbReference>
<dbReference type="Gene3D" id="3.30.1370.60">
    <property type="entry name" value="Hypothetical oxidoreductase yiak, domain 2"/>
    <property type="match status" value="2"/>
</dbReference>
<evidence type="ECO:0000313" key="4">
    <source>
        <dbReference type="Proteomes" id="UP000318571"/>
    </source>
</evidence>
<protein>
    <recommendedName>
        <fullName evidence="5">Malate dehydrogenase</fullName>
    </recommendedName>
</protein>
<dbReference type="AlphaFoldDB" id="A0A553P8L1"/>
<dbReference type="InterPro" id="IPR036111">
    <property type="entry name" value="Mal/L-sulfo/L-lacto_DH-like_sf"/>
</dbReference>
<keyword evidence="2" id="KW-0560">Oxidoreductase</keyword>
<dbReference type="Proteomes" id="UP000318571">
    <property type="component" value="Chromosome 3"/>
</dbReference>
<gene>
    <name evidence="3" type="ORF">TCAL_01542</name>
</gene>
<name>A0A553P8L1_TIGCA</name>
<dbReference type="PANTHER" id="PTHR11091:SF0">
    <property type="entry name" value="MALATE DEHYDROGENASE"/>
    <property type="match status" value="1"/>
</dbReference>
<dbReference type="GO" id="GO:0016491">
    <property type="term" value="F:oxidoreductase activity"/>
    <property type="evidence" value="ECO:0007669"/>
    <property type="project" value="UniProtKB-KW"/>
</dbReference>
<comment type="similarity">
    <text evidence="1">Belongs to the LDH2/MDH2 oxidoreductase family.</text>
</comment>
<evidence type="ECO:0000256" key="1">
    <source>
        <dbReference type="ARBA" id="ARBA00006056"/>
    </source>
</evidence>
<evidence type="ECO:0000256" key="2">
    <source>
        <dbReference type="ARBA" id="ARBA00023002"/>
    </source>
</evidence>
<dbReference type="SUPFAM" id="SSF89733">
    <property type="entry name" value="L-sulfolactate dehydrogenase-like"/>
    <property type="match status" value="1"/>
</dbReference>
<comment type="caution">
    <text evidence="3">The sequence shown here is derived from an EMBL/GenBank/DDBJ whole genome shotgun (WGS) entry which is preliminary data.</text>
</comment>
<dbReference type="OMA" id="GEVGDQY"/>
<dbReference type="InterPro" id="IPR043144">
    <property type="entry name" value="Mal/L-sulf/L-lact_DH-like_ah"/>
</dbReference>
<dbReference type="Pfam" id="PF02615">
    <property type="entry name" value="Ldh_2"/>
    <property type="match status" value="2"/>
</dbReference>
<sequence>MVNDGMHGGFYYPNLGSDHEKLCPTLTRRAYFNQGDIHEKIAEDDLFIHKDEAVRFMRSCMEVKGCPPQHSERLALNLLEADYRGHFSHGLNRLAMYVKDIESGNCDPVATPSVIKESASTALIDGKNGLGVVVGEYSMKLAIQKAKEAGVGWVCARSSNHFGICQWYTQMALEDGFLGISSTNTSPLVTPTRAKTPVFGTNPISIAVPGLNGDSFILDMSTSSGYGLGMAVDILCGLMSGSQYAQNIRKWTNHDVAADLGQCFIAVNLEEFAPGIPDRVQSLMDQLRSMESVDTKNPVQVPGDPERAAMDTVDDEQQGAIKYTPDHITSYRKLAQDLGVDPMRPIQRDNSIDEAAHWVD</sequence>
<organism evidence="3 4">
    <name type="scientific">Tigriopus californicus</name>
    <name type="common">Marine copepod</name>
    <dbReference type="NCBI Taxonomy" id="6832"/>
    <lineage>
        <taxon>Eukaryota</taxon>
        <taxon>Metazoa</taxon>
        <taxon>Ecdysozoa</taxon>
        <taxon>Arthropoda</taxon>
        <taxon>Crustacea</taxon>
        <taxon>Multicrustacea</taxon>
        <taxon>Hexanauplia</taxon>
        <taxon>Copepoda</taxon>
        <taxon>Harpacticoida</taxon>
        <taxon>Harpacticidae</taxon>
        <taxon>Tigriopus</taxon>
    </lineage>
</organism>
<reference evidence="3 4" key="1">
    <citation type="journal article" date="2018" name="Nat. Ecol. Evol.">
        <title>Genomic signatures of mitonuclear coevolution across populations of Tigriopus californicus.</title>
        <authorList>
            <person name="Barreto F.S."/>
            <person name="Watson E.T."/>
            <person name="Lima T.G."/>
            <person name="Willett C.S."/>
            <person name="Edmands S."/>
            <person name="Li W."/>
            <person name="Burton R.S."/>
        </authorList>
    </citation>
    <scope>NUCLEOTIDE SEQUENCE [LARGE SCALE GENOMIC DNA]</scope>
    <source>
        <strain evidence="3 4">San Diego</strain>
    </source>
</reference>
<dbReference type="InterPro" id="IPR043143">
    <property type="entry name" value="Mal/L-sulf/L-lact_DH-like_NADP"/>
</dbReference>
<proteinExistence type="inferred from homology"/>
<evidence type="ECO:0000313" key="3">
    <source>
        <dbReference type="EMBL" id="TRY74023.1"/>
    </source>
</evidence>
<keyword evidence="4" id="KW-1185">Reference proteome</keyword>
<dbReference type="STRING" id="6832.A0A553P8L1"/>
<accession>A0A553P8L1</accession>
<dbReference type="Gene3D" id="1.10.1530.10">
    <property type="match status" value="1"/>
</dbReference>
<dbReference type="PANTHER" id="PTHR11091">
    <property type="entry name" value="OXIDOREDUCTASE-RELATED"/>
    <property type="match status" value="1"/>
</dbReference>
<dbReference type="InterPro" id="IPR003767">
    <property type="entry name" value="Malate/L-lactate_DH-like"/>
</dbReference>
<evidence type="ECO:0008006" key="5">
    <source>
        <dbReference type="Google" id="ProtNLM"/>
    </source>
</evidence>